<dbReference type="PANTHER" id="PTHR11136:SF0">
    <property type="entry name" value="DIHYDROFOLATE SYNTHETASE-RELATED"/>
    <property type="match status" value="1"/>
</dbReference>
<evidence type="ECO:0000313" key="27">
    <source>
        <dbReference type="Proteomes" id="UP000247772"/>
    </source>
</evidence>
<comment type="catalytic activity">
    <reaction evidence="19">
        <text>(6S)-5,6,7,8-tetrahydrofolyl-(gamma-L-Glu)(n) + L-glutamate + ATP = (6S)-5,6,7,8-tetrahydrofolyl-(gamma-L-Glu)(n+1) + ADP + phosphate + H(+)</text>
        <dbReference type="Rhea" id="RHEA:10580"/>
        <dbReference type="Rhea" id="RHEA-COMP:14738"/>
        <dbReference type="Rhea" id="RHEA-COMP:14740"/>
        <dbReference type="ChEBI" id="CHEBI:15378"/>
        <dbReference type="ChEBI" id="CHEBI:29985"/>
        <dbReference type="ChEBI" id="CHEBI:30616"/>
        <dbReference type="ChEBI" id="CHEBI:43474"/>
        <dbReference type="ChEBI" id="CHEBI:141005"/>
        <dbReference type="ChEBI" id="CHEBI:456216"/>
        <dbReference type="EC" id="6.3.2.17"/>
    </reaction>
</comment>
<dbReference type="PROSITE" id="PS01011">
    <property type="entry name" value="FOLYLPOLYGLU_SYNT_1"/>
    <property type="match status" value="1"/>
</dbReference>
<name>A0A2V4UDB1_9BURK</name>
<evidence type="ECO:0000256" key="9">
    <source>
        <dbReference type="ARBA" id="ARBA00019357"/>
    </source>
</evidence>
<proteinExistence type="inferred from homology"/>
<dbReference type="InterPro" id="IPR018109">
    <property type="entry name" value="Folylpolyglutamate_synth_CS"/>
</dbReference>
<dbReference type="SUPFAM" id="SSF53244">
    <property type="entry name" value="MurD-like peptide ligases, peptide-binding domain"/>
    <property type="match status" value="1"/>
</dbReference>
<evidence type="ECO:0000256" key="12">
    <source>
        <dbReference type="ARBA" id="ARBA00022741"/>
    </source>
</evidence>
<dbReference type="FunFam" id="3.40.1190.10:FF:000004">
    <property type="entry name" value="Dihydrofolate synthase/folylpolyglutamate synthase"/>
    <property type="match status" value="1"/>
</dbReference>
<evidence type="ECO:0000256" key="10">
    <source>
        <dbReference type="ARBA" id="ARBA00022598"/>
    </source>
</evidence>
<evidence type="ECO:0000256" key="5">
    <source>
        <dbReference type="ARBA" id="ARBA00008276"/>
    </source>
</evidence>
<comment type="catalytic activity">
    <reaction evidence="20">
        <text>10-formyltetrahydrofolyl-(gamma-L-Glu)(n) + L-glutamate + ATP = 10-formyltetrahydrofolyl-(gamma-L-Glu)(n+1) + ADP + phosphate + H(+)</text>
        <dbReference type="Rhea" id="RHEA:51904"/>
        <dbReference type="Rhea" id="RHEA-COMP:13088"/>
        <dbReference type="Rhea" id="RHEA-COMP:14300"/>
        <dbReference type="ChEBI" id="CHEBI:15378"/>
        <dbReference type="ChEBI" id="CHEBI:29985"/>
        <dbReference type="ChEBI" id="CHEBI:30616"/>
        <dbReference type="ChEBI" id="CHEBI:43474"/>
        <dbReference type="ChEBI" id="CHEBI:134413"/>
        <dbReference type="ChEBI" id="CHEBI:456216"/>
        <dbReference type="EC" id="6.3.2.17"/>
    </reaction>
</comment>
<evidence type="ECO:0000256" key="6">
    <source>
        <dbReference type="ARBA" id="ARBA00011245"/>
    </source>
</evidence>
<dbReference type="GO" id="GO:0005737">
    <property type="term" value="C:cytoplasm"/>
    <property type="evidence" value="ECO:0007669"/>
    <property type="project" value="TreeGrafter"/>
</dbReference>
<comment type="catalytic activity">
    <reaction evidence="21">
        <text>(6R)-5,10-methylenetetrahydrofolyl-(gamma-L-Glu)(n) + L-glutamate + ATP = (6R)-5,10-methylenetetrahydrofolyl-(gamma-L-Glu)(n+1) + ADP + phosphate + H(+)</text>
        <dbReference type="Rhea" id="RHEA:51912"/>
        <dbReference type="Rhea" id="RHEA-COMP:13257"/>
        <dbReference type="Rhea" id="RHEA-COMP:13258"/>
        <dbReference type="ChEBI" id="CHEBI:15378"/>
        <dbReference type="ChEBI" id="CHEBI:29985"/>
        <dbReference type="ChEBI" id="CHEBI:30616"/>
        <dbReference type="ChEBI" id="CHEBI:43474"/>
        <dbReference type="ChEBI" id="CHEBI:136572"/>
        <dbReference type="ChEBI" id="CHEBI:456216"/>
        <dbReference type="EC" id="6.3.2.17"/>
    </reaction>
</comment>
<dbReference type="InterPro" id="IPR004101">
    <property type="entry name" value="Mur_ligase_C"/>
</dbReference>
<accession>A0A2V4UDB1</accession>
<comment type="similarity">
    <text evidence="5 23">Belongs to the folylpolyglutamate synthase family.</text>
</comment>
<dbReference type="GO" id="GO:0046872">
    <property type="term" value="F:metal ion binding"/>
    <property type="evidence" value="ECO:0007669"/>
    <property type="project" value="UniProtKB-KW"/>
</dbReference>
<evidence type="ECO:0000256" key="16">
    <source>
        <dbReference type="ARBA" id="ARBA00030048"/>
    </source>
</evidence>
<evidence type="ECO:0000256" key="1">
    <source>
        <dbReference type="ARBA" id="ARBA00001946"/>
    </source>
</evidence>
<comment type="catalytic activity">
    <reaction evidence="22">
        <text>7,8-dihydropteroate + L-glutamate + ATP = 7,8-dihydrofolate + ADP + phosphate + H(+)</text>
        <dbReference type="Rhea" id="RHEA:23584"/>
        <dbReference type="ChEBI" id="CHEBI:15378"/>
        <dbReference type="ChEBI" id="CHEBI:17839"/>
        <dbReference type="ChEBI" id="CHEBI:29985"/>
        <dbReference type="ChEBI" id="CHEBI:30616"/>
        <dbReference type="ChEBI" id="CHEBI:43474"/>
        <dbReference type="ChEBI" id="CHEBI:57451"/>
        <dbReference type="ChEBI" id="CHEBI:456216"/>
        <dbReference type="EC" id="6.3.2.12"/>
    </reaction>
</comment>
<dbReference type="GO" id="GO:0004326">
    <property type="term" value="F:tetrahydrofolylpolyglutamate synthase activity"/>
    <property type="evidence" value="ECO:0007669"/>
    <property type="project" value="UniProtKB-EC"/>
</dbReference>
<keyword evidence="12 23" id="KW-0547">Nucleotide-binding</keyword>
<evidence type="ECO:0000256" key="19">
    <source>
        <dbReference type="ARBA" id="ARBA00047493"/>
    </source>
</evidence>
<comment type="function">
    <text evidence="2">Functions in two distinct reactions of the de novo folate biosynthetic pathway. Catalyzes the addition of a glutamate residue to dihydropteroate (7,8-dihydropteroate or H2Pte) to form dihydrofolate (7,8-dihydrofolate monoglutamate or H2Pte-Glu). Also catalyzes successive additions of L-glutamate to tetrahydrofolate or 10-formyltetrahydrofolate or 5,10-methylenetetrahydrofolate, leading to folylpolyglutamate derivatives.</text>
</comment>
<comment type="caution">
    <text evidence="26">The sequence shown here is derived from an EMBL/GenBank/DDBJ whole genome shotgun (WGS) entry which is preliminary data.</text>
</comment>
<keyword evidence="10 23" id="KW-0436">Ligase</keyword>
<dbReference type="NCBIfam" id="NF008101">
    <property type="entry name" value="PRK10846.1"/>
    <property type="match status" value="1"/>
</dbReference>
<evidence type="ECO:0000256" key="22">
    <source>
        <dbReference type="ARBA" id="ARBA00049161"/>
    </source>
</evidence>
<evidence type="ECO:0000256" key="3">
    <source>
        <dbReference type="ARBA" id="ARBA00004799"/>
    </source>
</evidence>
<evidence type="ECO:0000256" key="21">
    <source>
        <dbReference type="ARBA" id="ARBA00049035"/>
    </source>
</evidence>
<keyword evidence="14" id="KW-0460">Magnesium</keyword>
<dbReference type="Proteomes" id="UP000247772">
    <property type="component" value="Unassembled WGS sequence"/>
</dbReference>
<dbReference type="InterPro" id="IPR013221">
    <property type="entry name" value="Mur_ligase_cen"/>
</dbReference>
<keyword evidence="13 23" id="KW-0067">ATP-binding</keyword>
<evidence type="ECO:0000256" key="7">
    <source>
        <dbReference type="ARBA" id="ARBA00013023"/>
    </source>
</evidence>
<dbReference type="GO" id="GO:0046654">
    <property type="term" value="P:tetrahydrofolate biosynthetic process"/>
    <property type="evidence" value="ECO:0007669"/>
    <property type="project" value="UniProtKB-UniPathway"/>
</dbReference>
<feature type="domain" description="Mur ligase central" evidence="25">
    <location>
        <begin position="66"/>
        <end position="244"/>
    </location>
</feature>
<feature type="domain" description="Mur ligase C-terminal" evidence="24">
    <location>
        <begin position="314"/>
        <end position="440"/>
    </location>
</feature>
<dbReference type="GO" id="GO:0008841">
    <property type="term" value="F:dihydrofolate synthase activity"/>
    <property type="evidence" value="ECO:0007669"/>
    <property type="project" value="UniProtKB-EC"/>
</dbReference>
<evidence type="ECO:0000259" key="25">
    <source>
        <dbReference type="Pfam" id="PF08245"/>
    </source>
</evidence>
<evidence type="ECO:0000256" key="13">
    <source>
        <dbReference type="ARBA" id="ARBA00022840"/>
    </source>
</evidence>
<evidence type="ECO:0000256" key="14">
    <source>
        <dbReference type="ARBA" id="ARBA00022842"/>
    </source>
</evidence>
<dbReference type="NCBIfam" id="TIGR01499">
    <property type="entry name" value="folC"/>
    <property type="match status" value="1"/>
</dbReference>
<evidence type="ECO:0000256" key="8">
    <source>
        <dbReference type="ARBA" id="ARBA00013025"/>
    </source>
</evidence>
<evidence type="ECO:0000256" key="18">
    <source>
        <dbReference type="ARBA" id="ARBA00032510"/>
    </source>
</evidence>
<keyword evidence="15" id="KW-0289">Folate biosynthesis</keyword>
<dbReference type="Pfam" id="PF02875">
    <property type="entry name" value="Mur_ligase_C"/>
    <property type="match status" value="1"/>
</dbReference>
<dbReference type="Pfam" id="PF08245">
    <property type="entry name" value="Mur_ligase_M"/>
    <property type="match status" value="1"/>
</dbReference>
<dbReference type="InterPro" id="IPR036565">
    <property type="entry name" value="Mur-like_cat_sf"/>
</dbReference>
<reference evidence="26 27" key="1">
    <citation type="submission" date="2018-06" db="EMBL/GenBank/DDBJ databases">
        <title>Genomic Encyclopedia of Type Strains, Phase IV (KMG-V): Genome sequencing to study the core and pangenomes of soil and plant-associated prokaryotes.</title>
        <authorList>
            <person name="Whitman W."/>
        </authorList>
    </citation>
    <scope>NUCLEOTIDE SEQUENCE [LARGE SCALE GENOMIC DNA]</scope>
    <source>
        <strain evidence="26 27">SRCL-318</strain>
    </source>
</reference>
<evidence type="ECO:0000259" key="24">
    <source>
        <dbReference type="Pfam" id="PF02875"/>
    </source>
</evidence>
<keyword evidence="11" id="KW-0479">Metal-binding</keyword>
<evidence type="ECO:0000256" key="2">
    <source>
        <dbReference type="ARBA" id="ARBA00002714"/>
    </source>
</evidence>
<dbReference type="Gene3D" id="3.40.1190.10">
    <property type="entry name" value="Mur-like, catalytic domain"/>
    <property type="match status" value="1"/>
</dbReference>
<dbReference type="PIRSF" id="PIRSF001563">
    <property type="entry name" value="Folylpolyglu_synth"/>
    <property type="match status" value="1"/>
</dbReference>
<gene>
    <name evidence="26" type="ORF">C7410_13517</name>
</gene>
<protein>
    <recommendedName>
        <fullName evidence="9">Dihydrofolate synthase/folylpolyglutamate synthase</fullName>
        <ecNumber evidence="7">6.3.2.12</ecNumber>
        <ecNumber evidence="8">6.3.2.17</ecNumber>
    </recommendedName>
    <alternativeName>
        <fullName evidence="18">Folylpoly-gamma-glutamate synthetase-dihydrofolate synthetase</fullName>
    </alternativeName>
    <alternativeName>
        <fullName evidence="16">Folylpolyglutamate synthetase</fullName>
    </alternativeName>
    <alternativeName>
        <fullName evidence="17">Tetrahydrofolylpolyglutamate synthase</fullName>
    </alternativeName>
</protein>
<dbReference type="Gene3D" id="3.90.190.20">
    <property type="entry name" value="Mur ligase, C-terminal domain"/>
    <property type="match status" value="1"/>
</dbReference>
<evidence type="ECO:0000256" key="17">
    <source>
        <dbReference type="ARBA" id="ARBA00030592"/>
    </source>
</evidence>
<dbReference type="UniPathway" id="UPA00077">
    <property type="reaction ID" value="UER00157"/>
</dbReference>
<comment type="pathway">
    <text evidence="3">Cofactor biosynthesis; tetrahydrofolate biosynthesis; 7,8-dihydrofolate from 2-amino-4-hydroxy-6-hydroxymethyl-7,8-dihydropteridine diphosphate and 4-aminobenzoate: step 2/2.</text>
</comment>
<dbReference type="PANTHER" id="PTHR11136">
    <property type="entry name" value="FOLYLPOLYGLUTAMATE SYNTHASE-RELATED"/>
    <property type="match status" value="1"/>
</dbReference>
<dbReference type="InterPro" id="IPR036615">
    <property type="entry name" value="Mur_ligase_C_dom_sf"/>
</dbReference>
<evidence type="ECO:0000256" key="15">
    <source>
        <dbReference type="ARBA" id="ARBA00022909"/>
    </source>
</evidence>
<dbReference type="GO" id="GO:0046656">
    <property type="term" value="P:folic acid biosynthetic process"/>
    <property type="evidence" value="ECO:0007669"/>
    <property type="project" value="UniProtKB-KW"/>
</dbReference>
<comment type="cofactor">
    <cofactor evidence="1">
        <name>Mg(2+)</name>
        <dbReference type="ChEBI" id="CHEBI:18420"/>
    </cofactor>
</comment>
<organism evidence="26 27">
    <name type="scientific">Paraburkholderia silvatlantica</name>
    <dbReference type="NCBI Taxonomy" id="321895"/>
    <lineage>
        <taxon>Bacteria</taxon>
        <taxon>Pseudomonadati</taxon>
        <taxon>Pseudomonadota</taxon>
        <taxon>Betaproteobacteria</taxon>
        <taxon>Burkholderiales</taxon>
        <taxon>Burkholderiaceae</taxon>
        <taxon>Paraburkholderia</taxon>
    </lineage>
</organism>
<dbReference type="GO" id="GO:0005524">
    <property type="term" value="F:ATP binding"/>
    <property type="evidence" value="ECO:0007669"/>
    <property type="project" value="UniProtKB-KW"/>
</dbReference>
<sequence length="455" mass="49330">MNRPPPAASHAQHLAISILMSTFPTLDAWLTHLETAHPVGIDMGLDRIRQVKDALDLKFDCPIITVGGTNGKGSTCAILETILLKAGYHVGCHTSPHLLEFNERARVDGQQASDAELLPHFEAVEAARNALATPVTLTYFEFTTLAIMHLFASRGLDAVIFEVGLGGRLDAVNVLDTDCAIITSIDLDHTEYLGDTREKIALEKAGIFRAGKPAICADPMAPQSLIDHAEAIGAELWLFGRDFRYEGQPGNERQQWSYVGPTMRRSALAYPALRGANQLINTSAALAGLESLRERLPVSAQDIRLGLANVELPGRFQVLPGKPSIILDVGHNPHAAAVLAQNLGSMGYFPYTYAVFGAMRDKDIAGVIEHLKGEIDHWCVTDLPLPRAATAVQLEDVLRDAGVTDGADSSVTRHENPAAAFQDALKRATENDRIIVFGSFLTVAGVMAWRKSQQH</sequence>
<dbReference type="EC" id="6.3.2.12" evidence="7"/>
<evidence type="ECO:0000256" key="23">
    <source>
        <dbReference type="PIRNR" id="PIRNR001563"/>
    </source>
</evidence>
<evidence type="ECO:0000256" key="20">
    <source>
        <dbReference type="ARBA" id="ARBA00047808"/>
    </source>
</evidence>
<dbReference type="EC" id="6.3.2.17" evidence="8"/>
<evidence type="ECO:0000313" key="26">
    <source>
        <dbReference type="EMBL" id="PYE15199.1"/>
    </source>
</evidence>
<dbReference type="SUPFAM" id="SSF53623">
    <property type="entry name" value="MurD-like peptide ligases, catalytic domain"/>
    <property type="match status" value="1"/>
</dbReference>
<comment type="pathway">
    <text evidence="4">Cofactor biosynthesis; tetrahydrofolylpolyglutamate biosynthesis.</text>
</comment>
<comment type="subunit">
    <text evidence="6">Monomer.</text>
</comment>
<evidence type="ECO:0000256" key="11">
    <source>
        <dbReference type="ARBA" id="ARBA00022723"/>
    </source>
</evidence>
<dbReference type="EMBL" id="QJSQ01000035">
    <property type="protein sequence ID" value="PYE15199.1"/>
    <property type="molecule type" value="Genomic_DNA"/>
</dbReference>
<dbReference type="AlphaFoldDB" id="A0A2V4UDB1"/>
<dbReference type="InterPro" id="IPR001645">
    <property type="entry name" value="Folylpolyglutamate_synth"/>
</dbReference>
<evidence type="ECO:0000256" key="4">
    <source>
        <dbReference type="ARBA" id="ARBA00005150"/>
    </source>
</evidence>